<dbReference type="EMBL" id="JAWIIJ010000018">
    <property type="protein sequence ID" value="MDV2080701.1"/>
    <property type="molecule type" value="Genomic_DNA"/>
</dbReference>
<dbReference type="Proteomes" id="UP001269819">
    <property type="component" value="Unassembled WGS sequence"/>
</dbReference>
<evidence type="ECO:0000313" key="2">
    <source>
        <dbReference type="Proteomes" id="UP001269819"/>
    </source>
</evidence>
<accession>A0ABU3W2Q4</accession>
<gene>
    <name evidence="1" type="ORF">RYS15_18600</name>
</gene>
<sequence>MNPEILENFINTDEELFPHKGYLGSITKPSVDISLSNDKAEDFGSRFGGTPLVPKDFVWPTHPQGEYRFLGQINFSEISNGPEQLPKSGLLSLFYAYDEDGEMFWGDDGYVVGYFYKNISDFRLYNKKTYVCKAKKATLSNGVEIPRHQDLRNDWPFDTDALYDLPGLEGYCEDYMLGYPSFYTLAYDPTPSDEWVSLLTLNSYDEFGWCWHDGDKLMIFIEKEKLKNADFSSLKTDAG</sequence>
<dbReference type="Gene3D" id="2.30.320.10">
    <property type="entry name" value="YwqG-like"/>
    <property type="match status" value="1"/>
</dbReference>
<keyword evidence="2" id="KW-1185">Reference proteome</keyword>
<dbReference type="RefSeq" id="WP_316975076.1">
    <property type="nucleotide sequence ID" value="NZ_JAWIIJ010000018.1"/>
</dbReference>
<reference evidence="1 2" key="1">
    <citation type="submission" date="2023-10" db="EMBL/GenBank/DDBJ databases">
        <title>Characteristics and mechanism of a salt-tolerant marine origin heterotrophic nitrifying- aerobic denitrifying bacteria Marinobacter xestospongiae HN1.</title>
        <authorList>
            <person name="Qi R."/>
        </authorList>
    </citation>
    <scope>NUCLEOTIDE SEQUENCE [LARGE SCALE GENOMIC DNA]</scope>
    <source>
        <strain evidence="1 2">HN1</strain>
    </source>
</reference>
<dbReference type="SUPFAM" id="SSF103032">
    <property type="entry name" value="Hypothetical protein YwqG"/>
    <property type="match status" value="1"/>
</dbReference>
<comment type="caution">
    <text evidence="1">The sequence shown here is derived from an EMBL/GenBank/DDBJ whole genome shotgun (WGS) entry which is preliminary data.</text>
</comment>
<name>A0ABU3W2Q4_9GAMM</name>
<dbReference type="InterPro" id="IPR015315">
    <property type="entry name" value="DUF1963"/>
</dbReference>
<organism evidence="1 2">
    <name type="scientific">Marinobacter xestospongiae</name>
    <dbReference type="NCBI Taxonomy" id="994319"/>
    <lineage>
        <taxon>Bacteria</taxon>
        <taxon>Pseudomonadati</taxon>
        <taxon>Pseudomonadota</taxon>
        <taxon>Gammaproteobacteria</taxon>
        <taxon>Pseudomonadales</taxon>
        <taxon>Marinobacteraceae</taxon>
        <taxon>Marinobacter</taxon>
    </lineage>
</organism>
<dbReference type="PANTHER" id="PTHR36436">
    <property type="entry name" value="SLL5081 PROTEIN"/>
    <property type="match status" value="1"/>
</dbReference>
<protein>
    <submittedName>
        <fullName evidence="1">YwqG family protein</fullName>
    </submittedName>
</protein>
<dbReference type="PANTHER" id="PTHR36436:SF6">
    <property type="entry name" value="SLL5081 PROTEIN"/>
    <property type="match status" value="1"/>
</dbReference>
<proteinExistence type="predicted"/>
<dbReference type="Pfam" id="PF09234">
    <property type="entry name" value="DUF1963"/>
    <property type="match status" value="1"/>
</dbReference>
<dbReference type="InterPro" id="IPR035948">
    <property type="entry name" value="YwqG-like_sf"/>
</dbReference>
<evidence type="ECO:0000313" key="1">
    <source>
        <dbReference type="EMBL" id="MDV2080701.1"/>
    </source>
</evidence>